<protein>
    <submittedName>
        <fullName evidence="3">Transcriptional regulator</fullName>
    </submittedName>
</protein>
<keyword evidence="2" id="KW-0067">ATP-binding</keyword>
<dbReference type="Proteomes" id="UP000830729">
    <property type="component" value="Chromosome"/>
</dbReference>
<dbReference type="EMBL" id="CP096659">
    <property type="protein sequence ID" value="UPV74059.1"/>
    <property type="molecule type" value="Genomic_DNA"/>
</dbReference>
<dbReference type="SUPFAM" id="SSF52540">
    <property type="entry name" value="P-loop containing nucleoside triphosphate hydrolases"/>
    <property type="match status" value="1"/>
</dbReference>
<dbReference type="GeneID" id="72186764"/>
<dbReference type="RefSeq" id="WP_248650107.1">
    <property type="nucleotide sequence ID" value="NZ_CP096659.1"/>
</dbReference>
<dbReference type="PANTHER" id="PTHR43637">
    <property type="entry name" value="UPF0273 PROTEIN TM_0370"/>
    <property type="match status" value="1"/>
</dbReference>
<dbReference type="Gene3D" id="3.40.50.300">
    <property type="entry name" value="P-loop containing nucleotide triphosphate hydrolases"/>
    <property type="match status" value="1"/>
</dbReference>
<proteinExistence type="predicted"/>
<sequence>MARRLSTGIDVLDRKLDGGLPKGSVVALSAPPASQAELLLYEFTAARQTLYLSTDRDEAAVTEALERAPGHTGSPDVRRVPGDAPLDHSQRLFRRLPEDSNLIVDPVDLLEKRDEDRYRNFLNDLQNHLHNTDGVAFLHCLDGRAVPDTRDVTEHVADVVFQLHTEYSGDTVETRLAVPKFRGGRALPETIKLELAESVRIDTSRDIA</sequence>
<evidence type="ECO:0000313" key="3">
    <source>
        <dbReference type="EMBL" id="UPV74059.1"/>
    </source>
</evidence>
<name>A0A8U0HT67_9EURY</name>
<dbReference type="KEGG" id="halx:M0R89_16155"/>
<dbReference type="AlphaFoldDB" id="A0A8U0HT67"/>
<dbReference type="InterPro" id="IPR055549">
    <property type="entry name" value="DUF7125"/>
</dbReference>
<keyword evidence="4" id="KW-1185">Reference proteome</keyword>
<organism evidence="3 4">
    <name type="scientific">Halorussus limi</name>
    <dbReference type="NCBI Taxonomy" id="2938695"/>
    <lineage>
        <taxon>Archaea</taxon>
        <taxon>Methanobacteriati</taxon>
        <taxon>Methanobacteriota</taxon>
        <taxon>Stenosarchaea group</taxon>
        <taxon>Halobacteria</taxon>
        <taxon>Halobacteriales</taxon>
        <taxon>Haladaptataceae</taxon>
        <taxon>Halorussus</taxon>
    </lineage>
</organism>
<evidence type="ECO:0000256" key="1">
    <source>
        <dbReference type="ARBA" id="ARBA00022741"/>
    </source>
</evidence>
<dbReference type="InterPro" id="IPR027417">
    <property type="entry name" value="P-loop_NTPase"/>
</dbReference>
<evidence type="ECO:0000313" key="4">
    <source>
        <dbReference type="Proteomes" id="UP000830729"/>
    </source>
</evidence>
<reference evidence="3 4" key="1">
    <citation type="submission" date="2022-04" db="EMBL/GenBank/DDBJ databases">
        <title>Diverse halophilic archaea isolated from saline environments.</title>
        <authorList>
            <person name="Cui H.-L."/>
        </authorList>
    </citation>
    <scope>NUCLEOTIDE SEQUENCE [LARGE SCALE GENOMIC DNA]</scope>
    <source>
        <strain evidence="3 4">XZYJT49</strain>
    </source>
</reference>
<dbReference type="Pfam" id="PF23442">
    <property type="entry name" value="DUF7125"/>
    <property type="match status" value="1"/>
</dbReference>
<keyword evidence="1" id="KW-0547">Nucleotide-binding</keyword>
<dbReference type="PANTHER" id="PTHR43637:SF2">
    <property type="entry name" value="PROTEIN GVPD 1"/>
    <property type="match status" value="1"/>
</dbReference>
<gene>
    <name evidence="3" type="ORF">M0R89_16155</name>
</gene>
<accession>A0A8U0HT67</accession>
<dbReference type="GO" id="GO:0005524">
    <property type="term" value="F:ATP binding"/>
    <property type="evidence" value="ECO:0007669"/>
    <property type="project" value="UniProtKB-KW"/>
</dbReference>
<evidence type="ECO:0000256" key="2">
    <source>
        <dbReference type="ARBA" id="ARBA00022840"/>
    </source>
</evidence>